<dbReference type="PRINTS" id="PR00038">
    <property type="entry name" value="HTHLUXR"/>
</dbReference>
<dbReference type="InterPro" id="IPR036388">
    <property type="entry name" value="WH-like_DNA-bd_sf"/>
</dbReference>
<keyword evidence="1" id="KW-0547">Nucleotide-binding</keyword>
<organism evidence="5 6">
    <name type="scientific">Streptomyces alkaliterrae</name>
    <dbReference type="NCBI Taxonomy" id="2213162"/>
    <lineage>
        <taxon>Bacteria</taxon>
        <taxon>Bacillati</taxon>
        <taxon>Actinomycetota</taxon>
        <taxon>Actinomycetes</taxon>
        <taxon>Kitasatosporales</taxon>
        <taxon>Streptomycetaceae</taxon>
        <taxon>Streptomyces</taxon>
    </lineage>
</organism>
<dbReference type="GO" id="GO:0003677">
    <property type="term" value="F:DNA binding"/>
    <property type="evidence" value="ECO:0007669"/>
    <property type="project" value="InterPro"/>
</dbReference>
<comment type="caution">
    <text evidence="5">The sequence shown here is derived from an EMBL/GenBank/DDBJ whole genome shotgun (WGS) entry which is preliminary data.</text>
</comment>
<dbReference type="SMART" id="SM00421">
    <property type="entry name" value="HTH_LUXR"/>
    <property type="match status" value="1"/>
</dbReference>
<dbReference type="SUPFAM" id="SSF52540">
    <property type="entry name" value="P-loop containing nucleoside triphosphate hydrolases"/>
    <property type="match status" value="1"/>
</dbReference>
<evidence type="ECO:0000313" key="6">
    <source>
        <dbReference type="Proteomes" id="UP000525686"/>
    </source>
</evidence>
<dbReference type="GO" id="GO:0006355">
    <property type="term" value="P:regulation of DNA-templated transcription"/>
    <property type="evidence" value="ECO:0007669"/>
    <property type="project" value="InterPro"/>
</dbReference>
<dbReference type="EMBL" id="JABJWZ010000008">
    <property type="protein sequence ID" value="MBB1252165.1"/>
    <property type="molecule type" value="Genomic_DNA"/>
</dbReference>
<dbReference type="InterPro" id="IPR016032">
    <property type="entry name" value="Sig_transdc_resp-reg_C-effctor"/>
</dbReference>
<dbReference type="InterPro" id="IPR027417">
    <property type="entry name" value="P-loop_NTPase"/>
</dbReference>
<dbReference type="Gene3D" id="3.40.50.300">
    <property type="entry name" value="P-loop containing nucleotide triphosphate hydrolases"/>
    <property type="match status" value="1"/>
</dbReference>
<dbReference type="Gene3D" id="1.10.10.10">
    <property type="entry name" value="Winged helix-like DNA-binding domain superfamily/Winged helix DNA-binding domain"/>
    <property type="match status" value="1"/>
</dbReference>
<evidence type="ECO:0000259" key="4">
    <source>
        <dbReference type="PROSITE" id="PS50043"/>
    </source>
</evidence>
<evidence type="ECO:0000256" key="2">
    <source>
        <dbReference type="ARBA" id="ARBA00022840"/>
    </source>
</evidence>
<feature type="domain" description="HTH luxR-type" evidence="4">
    <location>
        <begin position="926"/>
        <end position="991"/>
    </location>
</feature>
<dbReference type="PANTHER" id="PTHR16305">
    <property type="entry name" value="TESTICULAR SOLUBLE ADENYLYL CYCLASE"/>
    <property type="match status" value="1"/>
</dbReference>
<accession>A0A7W3WHW8</accession>
<dbReference type="Pfam" id="PF00196">
    <property type="entry name" value="GerE"/>
    <property type="match status" value="1"/>
</dbReference>
<dbReference type="Proteomes" id="UP000525686">
    <property type="component" value="Unassembled WGS sequence"/>
</dbReference>
<feature type="region of interest" description="Disordered" evidence="3">
    <location>
        <begin position="903"/>
        <end position="928"/>
    </location>
</feature>
<dbReference type="PANTHER" id="PTHR16305:SF35">
    <property type="entry name" value="TRANSCRIPTIONAL ACTIVATOR DOMAIN"/>
    <property type="match status" value="1"/>
</dbReference>
<dbReference type="InterPro" id="IPR000792">
    <property type="entry name" value="Tscrpt_reg_LuxR_C"/>
</dbReference>
<dbReference type="PROSITE" id="PS00622">
    <property type="entry name" value="HTH_LUXR_1"/>
    <property type="match status" value="1"/>
</dbReference>
<evidence type="ECO:0000313" key="5">
    <source>
        <dbReference type="EMBL" id="MBB1252165.1"/>
    </source>
</evidence>
<protein>
    <submittedName>
        <fullName evidence="5">AAA family ATPase</fullName>
    </submittedName>
</protein>
<keyword evidence="2" id="KW-0067">ATP-binding</keyword>
<dbReference type="SUPFAM" id="SSF46894">
    <property type="entry name" value="C-terminal effector domain of the bipartite response regulators"/>
    <property type="match status" value="1"/>
</dbReference>
<dbReference type="AlphaFoldDB" id="A0A7W3WHW8"/>
<evidence type="ECO:0000256" key="3">
    <source>
        <dbReference type="SAM" id="MobiDB-lite"/>
    </source>
</evidence>
<dbReference type="Pfam" id="PF13191">
    <property type="entry name" value="AAA_16"/>
    <property type="match status" value="1"/>
</dbReference>
<name>A0A7W3WHW8_9ACTN</name>
<gene>
    <name evidence="5" type="ORF">H3146_02110</name>
</gene>
<dbReference type="PROSITE" id="PS50043">
    <property type="entry name" value="HTH_LUXR_2"/>
    <property type="match status" value="1"/>
</dbReference>
<evidence type="ECO:0000256" key="1">
    <source>
        <dbReference type="ARBA" id="ARBA00022741"/>
    </source>
</evidence>
<dbReference type="CDD" id="cd06170">
    <property type="entry name" value="LuxR_C_like"/>
    <property type="match status" value="1"/>
</dbReference>
<dbReference type="GO" id="GO:0005737">
    <property type="term" value="C:cytoplasm"/>
    <property type="evidence" value="ECO:0007669"/>
    <property type="project" value="TreeGrafter"/>
</dbReference>
<dbReference type="GO" id="GO:0004016">
    <property type="term" value="F:adenylate cyclase activity"/>
    <property type="evidence" value="ECO:0007669"/>
    <property type="project" value="TreeGrafter"/>
</dbReference>
<proteinExistence type="predicted"/>
<dbReference type="InterPro" id="IPR041664">
    <property type="entry name" value="AAA_16"/>
</dbReference>
<reference evidence="6" key="1">
    <citation type="submission" date="2020-05" db="EMBL/GenBank/DDBJ databases">
        <title>Classification of alakaliphilic streptomycetes isolated from an alkaline soil next to Lonar Crater, India and a proposal for the recognition of Streptomyces alkaliterrae sp. nov.</title>
        <authorList>
            <person name="Golinska P."/>
        </authorList>
    </citation>
    <scope>NUCLEOTIDE SEQUENCE [LARGE SCALE GENOMIC DNA]</scope>
    <source>
        <strain evidence="6">OF3</strain>
    </source>
</reference>
<sequence length="1001" mass="106807">MRYRRSHVGVGSGKIAVAEALGRLVGHTERVPFVSRAGELGTLETALRRRPDGPAVVDLVGEAGIGKSRLLAEFGVLARRHGATVLCGRASEYERHIPFQSFADAFAALDAVTLRTFPSLRDLPPVLRGREEEAARPQADDRFGLYRRTADALRRIRGARLVVVLDDLHWADPASLELVDRLVRHPVPAPFLLVVARRDRQAPTALTTALGRGVDAGTVTRMAVGGLGERACVEELAGDLPPRSAAELYAASEGNPLYFLALLHAHRASRPLGAGPGRAPAARAPAGLEALLLDELAPLEPLERACVEAAAVLGDHATAELVAALTGSPLADVGPALGRAMRRDLIRPNQDGRRLVLRHPLIRALVHENTDPWRRQDHHRRAAVELARTGAPLVERAHHLERSLSGWDPEAAALLTRAAEQTALTAPATSAHWLQAVLGILPDAPEHQTRRRELMLLRATTLGTAGALQESRDLFHQVIHMPDPATEDHPAGDGDALRTTAVLQCAVVERQLGRYAEADALLRRELDRRPGPSPSQRIALVVEWCCRAQFVARFPEVREELAGALADARALGDGLGELGAVTLAAMSEAYEGDTAAARELARAAAGLADALTDRDLMGQCEPLVRLSWAEVLLDAYADAERHTVRGADVARRTGRLYMLSQLLLCRAYVHFLTCRVTSALELADEAATIARALGSGEFLGCTLAIRALFLGQARPPGDPEVLAAAEEAAAAVEGSSDSWWSTLARSLLAFAVLGAGDAHRARDVLLDAGGGRDLPRLQPSLATEYLEVLTAASLAVGETAEAEHAAERAAKESAHVGLPTRRAAALRAQGRVEAHHGNPAAAARAFAEAAQESARCGATLREAQGLLLAAPFAREAGERDRAADMWRRARRLAAEGGAVQLLDLADRQDREPPGGSAGPWTGTADPGPALARLTAREREIAELVAEGLTNQAIASRLFLSPRTVESHVARAYRKTGVPSRAALATLVARHADARRAAPPPP</sequence>
<dbReference type="GO" id="GO:0005524">
    <property type="term" value="F:ATP binding"/>
    <property type="evidence" value="ECO:0007669"/>
    <property type="project" value="UniProtKB-KW"/>
</dbReference>